<comment type="caution">
    <text evidence="5">The sequence shown here is derived from an EMBL/GenBank/DDBJ whole genome shotgun (WGS) entry which is preliminary data.</text>
</comment>
<dbReference type="Gene3D" id="3.40.50.1440">
    <property type="entry name" value="Tubulin/FtsZ, GTPase domain"/>
    <property type="match status" value="1"/>
</dbReference>
<reference evidence="5" key="1">
    <citation type="journal article" date="2014" name="Front. Microbiol.">
        <title>High frequency of phylogenetically diverse reductive dehalogenase-homologous genes in deep subseafloor sedimentary metagenomes.</title>
        <authorList>
            <person name="Kawai M."/>
            <person name="Futagami T."/>
            <person name="Toyoda A."/>
            <person name="Takaki Y."/>
            <person name="Nishi S."/>
            <person name="Hori S."/>
            <person name="Arai W."/>
            <person name="Tsubouchi T."/>
            <person name="Morono Y."/>
            <person name="Uchiyama I."/>
            <person name="Ito T."/>
            <person name="Fujiyama A."/>
            <person name="Inagaki F."/>
            <person name="Takami H."/>
        </authorList>
    </citation>
    <scope>NUCLEOTIDE SEQUENCE</scope>
    <source>
        <strain evidence="5">Expedition CK06-06</strain>
    </source>
</reference>
<dbReference type="PROSITE" id="PS01135">
    <property type="entry name" value="FTSZ_2"/>
    <property type="match status" value="1"/>
</dbReference>
<evidence type="ECO:0000256" key="3">
    <source>
        <dbReference type="SAM" id="MobiDB-lite"/>
    </source>
</evidence>
<name>X1C9L5_9ZZZZ</name>
<feature type="region of interest" description="Disordered" evidence="3">
    <location>
        <begin position="64"/>
        <end position="84"/>
    </location>
</feature>
<dbReference type="SUPFAM" id="SSF52490">
    <property type="entry name" value="Tubulin nucleotide-binding domain-like"/>
    <property type="match status" value="1"/>
</dbReference>
<dbReference type="GO" id="GO:0005525">
    <property type="term" value="F:GTP binding"/>
    <property type="evidence" value="ECO:0007669"/>
    <property type="project" value="UniProtKB-KW"/>
</dbReference>
<dbReference type="GO" id="GO:0032153">
    <property type="term" value="C:cell division site"/>
    <property type="evidence" value="ECO:0007669"/>
    <property type="project" value="TreeGrafter"/>
</dbReference>
<feature type="domain" description="Tubulin/FtsZ GTPase" evidence="4">
    <location>
        <begin position="13"/>
        <end position="184"/>
    </location>
</feature>
<protein>
    <recommendedName>
        <fullName evidence="4">Tubulin/FtsZ GTPase domain-containing protein</fullName>
    </recommendedName>
</protein>
<dbReference type="InterPro" id="IPR003008">
    <property type="entry name" value="Tubulin_FtsZ_GTPase"/>
</dbReference>
<dbReference type="InterPro" id="IPR045061">
    <property type="entry name" value="FtsZ/CetZ"/>
</dbReference>
<keyword evidence="2" id="KW-0342">GTP-binding</keyword>
<evidence type="ECO:0000313" key="5">
    <source>
        <dbReference type="EMBL" id="GAG81036.1"/>
    </source>
</evidence>
<dbReference type="InterPro" id="IPR020805">
    <property type="entry name" value="Cell_div_FtsZ_CS"/>
</dbReference>
<dbReference type="PANTHER" id="PTHR30314">
    <property type="entry name" value="CELL DIVISION PROTEIN FTSZ-RELATED"/>
    <property type="match status" value="1"/>
</dbReference>
<evidence type="ECO:0000256" key="1">
    <source>
        <dbReference type="ARBA" id="ARBA00022741"/>
    </source>
</evidence>
<keyword evidence="1" id="KW-0547">Nucleotide-binding</keyword>
<evidence type="ECO:0000259" key="4">
    <source>
        <dbReference type="SMART" id="SM00864"/>
    </source>
</evidence>
<dbReference type="GO" id="GO:0005737">
    <property type="term" value="C:cytoplasm"/>
    <property type="evidence" value="ECO:0007669"/>
    <property type="project" value="TreeGrafter"/>
</dbReference>
<sequence>MFNLNNKVGEFIEIKVIGIGGGGGNAVNRMIDAKLQGVNYISANTDAQVLAFSNAEQKIQIGSRTTKGLGSGSNPEIGRKATEEDKDRIAKALKGADMVFITAGMGGGTGTGGAPIVARISKDLGALTAGDSSKDNFKLNFLLYFLHFKLIKDTIFNPNLKISSFSCSCLPVICWTASFNPINPIK</sequence>
<dbReference type="PANTHER" id="PTHR30314:SF3">
    <property type="entry name" value="MITOCHONDRIAL DIVISION PROTEIN FSZA"/>
    <property type="match status" value="1"/>
</dbReference>
<gene>
    <name evidence="5" type="ORF">S01H4_35736</name>
</gene>
<organism evidence="5">
    <name type="scientific">marine sediment metagenome</name>
    <dbReference type="NCBI Taxonomy" id="412755"/>
    <lineage>
        <taxon>unclassified sequences</taxon>
        <taxon>metagenomes</taxon>
        <taxon>ecological metagenomes</taxon>
    </lineage>
</organism>
<dbReference type="Pfam" id="PF00091">
    <property type="entry name" value="Tubulin"/>
    <property type="match status" value="1"/>
</dbReference>
<dbReference type="GO" id="GO:0003924">
    <property type="term" value="F:GTPase activity"/>
    <property type="evidence" value="ECO:0007669"/>
    <property type="project" value="InterPro"/>
</dbReference>
<dbReference type="EMBL" id="BART01019033">
    <property type="protein sequence ID" value="GAG81036.1"/>
    <property type="molecule type" value="Genomic_DNA"/>
</dbReference>
<dbReference type="GO" id="GO:0051301">
    <property type="term" value="P:cell division"/>
    <property type="evidence" value="ECO:0007669"/>
    <property type="project" value="TreeGrafter"/>
</dbReference>
<proteinExistence type="predicted"/>
<dbReference type="AlphaFoldDB" id="X1C9L5"/>
<dbReference type="InterPro" id="IPR036525">
    <property type="entry name" value="Tubulin/FtsZ_GTPase_sf"/>
</dbReference>
<evidence type="ECO:0000256" key="2">
    <source>
        <dbReference type="ARBA" id="ARBA00023134"/>
    </source>
</evidence>
<dbReference type="SMART" id="SM00864">
    <property type="entry name" value="Tubulin"/>
    <property type="match status" value="1"/>
</dbReference>
<dbReference type="PROSITE" id="PS01134">
    <property type="entry name" value="FTSZ_1"/>
    <property type="match status" value="1"/>
</dbReference>
<feature type="compositionally biased region" description="Polar residues" evidence="3">
    <location>
        <begin position="64"/>
        <end position="74"/>
    </location>
</feature>
<accession>X1C9L5</accession>